<dbReference type="GO" id="GO:0006417">
    <property type="term" value="P:regulation of translation"/>
    <property type="evidence" value="ECO:0007669"/>
    <property type="project" value="TreeGrafter"/>
</dbReference>
<dbReference type="Pfam" id="PF00076">
    <property type="entry name" value="RRM_1"/>
    <property type="match status" value="2"/>
</dbReference>
<evidence type="ECO:0000259" key="5">
    <source>
        <dbReference type="PROSITE" id="PS50102"/>
    </source>
</evidence>
<feature type="compositionally biased region" description="Low complexity" evidence="4">
    <location>
        <begin position="697"/>
        <end position="709"/>
    </location>
</feature>
<organism evidence="6 7">
    <name type="scientific">Geotrichum candidum</name>
    <name type="common">Oospora lactis</name>
    <name type="synonym">Dipodascus geotrichum</name>
    <dbReference type="NCBI Taxonomy" id="1173061"/>
    <lineage>
        <taxon>Eukaryota</taxon>
        <taxon>Fungi</taxon>
        <taxon>Dikarya</taxon>
        <taxon>Ascomycota</taxon>
        <taxon>Saccharomycotina</taxon>
        <taxon>Dipodascomycetes</taxon>
        <taxon>Dipodascales</taxon>
        <taxon>Dipodascaceae</taxon>
        <taxon>Geotrichum</taxon>
    </lineage>
</organism>
<reference evidence="6" key="1">
    <citation type="submission" date="2014-03" db="EMBL/GenBank/DDBJ databases">
        <authorList>
            <person name="Casaregola S."/>
        </authorList>
    </citation>
    <scope>NUCLEOTIDE SEQUENCE [LARGE SCALE GENOMIC DNA]</scope>
    <source>
        <strain evidence="6">CLIB 918</strain>
    </source>
</reference>
<dbReference type="InterPro" id="IPR035979">
    <property type="entry name" value="RBD_domain_sf"/>
</dbReference>
<dbReference type="OrthoDB" id="1875751at2759"/>
<feature type="compositionally biased region" description="Basic and acidic residues" evidence="4">
    <location>
        <begin position="670"/>
        <end position="680"/>
    </location>
</feature>
<keyword evidence="2 3" id="KW-0694">RNA-binding</keyword>
<accession>A0A0J9X4G9</accession>
<dbReference type="PANTHER" id="PTHR48032:SF6">
    <property type="entry name" value="RNA-BINDING (RRM_RBD_RNP MOTIFS) FAMILY PROTEIN"/>
    <property type="match status" value="1"/>
</dbReference>
<feature type="compositionally biased region" description="Low complexity" evidence="4">
    <location>
        <begin position="342"/>
        <end position="357"/>
    </location>
</feature>
<feature type="region of interest" description="Disordered" evidence="4">
    <location>
        <begin position="406"/>
        <end position="723"/>
    </location>
</feature>
<evidence type="ECO:0000256" key="1">
    <source>
        <dbReference type="ARBA" id="ARBA00022737"/>
    </source>
</evidence>
<dbReference type="CDD" id="cd12577">
    <property type="entry name" value="RRM1_Hrp1p"/>
    <property type="match status" value="1"/>
</dbReference>
<dbReference type="InterPro" id="IPR012677">
    <property type="entry name" value="Nucleotide-bd_a/b_plait_sf"/>
</dbReference>
<feature type="compositionally biased region" description="Low complexity" evidence="4">
    <location>
        <begin position="559"/>
        <end position="572"/>
    </location>
</feature>
<keyword evidence="1" id="KW-0677">Repeat</keyword>
<dbReference type="FunFam" id="3.30.70.330:FF:000025">
    <property type="entry name" value="RNA-binding protein Musashi homolog 2 isoform X1"/>
    <property type="match status" value="1"/>
</dbReference>
<evidence type="ECO:0000256" key="4">
    <source>
        <dbReference type="SAM" id="MobiDB-lite"/>
    </source>
</evidence>
<dbReference type="Gene3D" id="3.30.70.330">
    <property type="match status" value="2"/>
</dbReference>
<feature type="compositionally biased region" description="Low complexity" evidence="4">
    <location>
        <begin position="406"/>
        <end position="440"/>
    </location>
</feature>
<feature type="compositionally biased region" description="Low complexity" evidence="4">
    <location>
        <begin position="109"/>
        <end position="151"/>
    </location>
</feature>
<feature type="compositionally biased region" description="Basic residues" evidence="4">
    <location>
        <begin position="648"/>
        <end position="669"/>
    </location>
</feature>
<dbReference type="InterPro" id="IPR000504">
    <property type="entry name" value="RRM_dom"/>
</dbReference>
<evidence type="ECO:0000313" key="6">
    <source>
        <dbReference type="EMBL" id="CDO52041.1"/>
    </source>
</evidence>
<feature type="compositionally biased region" description="Polar residues" evidence="4">
    <location>
        <begin position="53"/>
        <end position="93"/>
    </location>
</feature>
<sequence>MSTFDDEDEFFADIYGDSSKPEVKAEVAAPAQDETALKPESNNSVKTEPEQAPLSTQIPSTQPESSNLGSGSVGNANPVSDSYNANSNVSQDPRAQFDIPGAQFHQPPQQGNIDNNTNDNSNNDQFQQFSGNNDSNANVNNPANQGFNNPDPSTLPGRATNTGNIYIPPKDEGKMFVGGLNWETTEESLKNYFSKFGEVVDCTVMRDNVTGRSRGFGFLDFAEAKSVNLVLAEEHFLDGKIIDPKRAIPREEQDKTAKIFVGGVGLDVTEEDFNSFFAQYGVVIDAQLMIDKDTGRPRGFGFITFDSDQAVERIVNEPYLILKGKQIEVKRAEPRAKDANGDDNNNRFNNRGFGHHNNYNGYNRNGNNNMNNMNPVMMAQYYQRWQAYMTQMQQYMMTQGNNNPQMQQQFQQQMQQFQQMQMQQMGGNWPGATAPTGPAADSRALTAGDASGDQDAAPNDGEDNQGTEENTDQQNNDSRQGFYNNFNNNNLRYNNNYNNSYGGGYNNNNRGGYNNNNYRNRGYYNNNNNNNFNFNKSGFNDGSKRDSGQDGSAITLVQGEGENNDNVDNTNNNEDENRDGGDDYNNSRRGDSEGSEDRKSDDGESSRSRNDYGRYRDRESRSNKGSFGDRLKERDRKHRDRDSGSSSRNRRSSRERSRHSSSRYHRSSRHHDDKRDDKSTGRNRSQSPPLNAPTGPRSLGSSSRSSKSYSGRRYHKSGGGSNN</sequence>
<dbReference type="SMART" id="SM00360">
    <property type="entry name" value="RRM"/>
    <property type="match status" value="2"/>
</dbReference>
<dbReference type="STRING" id="1173061.A0A0J9X4G9"/>
<feature type="domain" description="RRM" evidence="5">
    <location>
        <begin position="173"/>
        <end position="255"/>
    </location>
</feature>
<dbReference type="Proteomes" id="UP000242525">
    <property type="component" value="Unassembled WGS sequence"/>
</dbReference>
<evidence type="ECO:0000256" key="2">
    <source>
        <dbReference type="ARBA" id="ARBA00022884"/>
    </source>
</evidence>
<dbReference type="CDD" id="cd12330">
    <property type="entry name" value="RRM2_Hrp1p"/>
    <property type="match status" value="1"/>
</dbReference>
<name>A0A0J9X4G9_GEOCN</name>
<feature type="compositionally biased region" description="Low complexity" evidence="4">
    <location>
        <begin position="481"/>
        <end position="535"/>
    </location>
</feature>
<comment type="caution">
    <text evidence="6">The sequence shown here is derived from an EMBL/GenBank/DDBJ whole genome shotgun (WGS) entry which is preliminary data.</text>
</comment>
<keyword evidence="7" id="KW-1185">Reference proteome</keyword>
<dbReference type="InterPro" id="IPR034156">
    <property type="entry name" value="Hrp1_RRM1"/>
</dbReference>
<feature type="domain" description="RRM" evidence="5">
    <location>
        <begin position="257"/>
        <end position="334"/>
    </location>
</feature>
<feature type="compositionally biased region" description="Acidic residues" evidence="4">
    <location>
        <begin position="1"/>
        <end position="11"/>
    </location>
</feature>
<feature type="compositionally biased region" description="Acidic residues" evidence="4">
    <location>
        <begin position="460"/>
        <end position="471"/>
    </location>
</feature>
<feature type="region of interest" description="Disordered" evidence="4">
    <location>
        <begin position="334"/>
        <end position="357"/>
    </location>
</feature>
<dbReference type="AlphaFoldDB" id="A0A0J9X4G9"/>
<proteinExistence type="predicted"/>
<dbReference type="EMBL" id="CCBN010000002">
    <property type="protein sequence ID" value="CDO52041.1"/>
    <property type="molecule type" value="Genomic_DNA"/>
</dbReference>
<feature type="compositionally biased region" description="Basic and acidic residues" evidence="4">
    <location>
        <begin position="578"/>
        <end position="634"/>
    </location>
</feature>
<evidence type="ECO:0000256" key="3">
    <source>
        <dbReference type="PROSITE-ProRule" id="PRU00176"/>
    </source>
</evidence>
<feature type="region of interest" description="Disordered" evidence="4">
    <location>
        <begin position="1"/>
        <end position="166"/>
    </location>
</feature>
<dbReference type="PANTHER" id="PTHR48032">
    <property type="entry name" value="RNA-BINDING PROTEIN MUSASHI HOMOLOG RBP6"/>
    <property type="match status" value="1"/>
</dbReference>
<evidence type="ECO:0000313" key="7">
    <source>
        <dbReference type="Proteomes" id="UP000242525"/>
    </source>
</evidence>
<protein>
    <submittedName>
        <fullName evidence="6">Similar to Saccharomyces cerevisiae YOL123W HRP1 Subunit of cleavage factor I, a five-subunit complex required for the cleavage and polyadenylation of pre-mRNA 3' ends</fullName>
    </submittedName>
</protein>
<dbReference type="GO" id="GO:0003729">
    <property type="term" value="F:mRNA binding"/>
    <property type="evidence" value="ECO:0007669"/>
    <property type="project" value="TreeGrafter"/>
</dbReference>
<dbReference type="SUPFAM" id="SSF54928">
    <property type="entry name" value="RNA-binding domain, RBD"/>
    <property type="match status" value="2"/>
</dbReference>
<gene>
    <name evidence="6" type="ORF">BN980_GECA02s04960g</name>
</gene>
<dbReference type="PROSITE" id="PS50102">
    <property type="entry name" value="RRM"/>
    <property type="match status" value="2"/>
</dbReference>